<evidence type="ECO:0000313" key="8">
    <source>
        <dbReference type="Proteomes" id="UP000075881"/>
    </source>
</evidence>
<keyword evidence="8" id="KW-1185">Reference proteome</keyword>
<evidence type="ECO:0000256" key="5">
    <source>
        <dbReference type="ARBA" id="ARBA00023157"/>
    </source>
</evidence>
<dbReference type="InterPro" id="IPR036728">
    <property type="entry name" value="PBP_GOBP_sf"/>
</dbReference>
<feature type="signal peptide" evidence="6">
    <location>
        <begin position="1"/>
        <end position="27"/>
    </location>
</feature>
<dbReference type="Pfam" id="PF01395">
    <property type="entry name" value="PBP_GOBP"/>
    <property type="match status" value="1"/>
</dbReference>
<dbReference type="GO" id="GO:0007608">
    <property type="term" value="P:sensory perception of smell"/>
    <property type="evidence" value="ECO:0007669"/>
    <property type="project" value="TreeGrafter"/>
</dbReference>
<evidence type="ECO:0000256" key="4">
    <source>
        <dbReference type="ARBA" id="ARBA00022729"/>
    </source>
</evidence>
<reference evidence="8" key="1">
    <citation type="submission" date="2013-03" db="EMBL/GenBank/DDBJ databases">
        <title>The Genome Sequence of Anopheles christyi ACHKN1017.</title>
        <authorList>
            <consortium name="The Broad Institute Genomics Platform"/>
            <person name="Neafsey D.E."/>
            <person name="Besansky N."/>
            <person name="Walker B."/>
            <person name="Young S.K."/>
            <person name="Zeng Q."/>
            <person name="Gargeya S."/>
            <person name="Fitzgerald M."/>
            <person name="Haas B."/>
            <person name="Abouelleil A."/>
            <person name="Allen A.W."/>
            <person name="Alvarado L."/>
            <person name="Arachchi H.M."/>
            <person name="Berlin A.M."/>
            <person name="Chapman S.B."/>
            <person name="Gainer-Dewar J."/>
            <person name="Goldberg J."/>
            <person name="Griggs A."/>
            <person name="Gujja S."/>
            <person name="Hansen M."/>
            <person name="Howarth C."/>
            <person name="Imamovic A."/>
            <person name="Ireland A."/>
            <person name="Larimer J."/>
            <person name="McCowan C."/>
            <person name="Murphy C."/>
            <person name="Pearson M."/>
            <person name="Poon T.W."/>
            <person name="Priest M."/>
            <person name="Roberts A."/>
            <person name="Saif S."/>
            <person name="Shea T."/>
            <person name="Sisk P."/>
            <person name="Sykes S."/>
            <person name="Wortman J."/>
            <person name="Nusbaum C."/>
            <person name="Birren B."/>
        </authorList>
    </citation>
    <scope>NUCLEOTIDE SEQUENCE [LARGE SCALE GENOMIC DNA]</scope>
    <source>
        <strain evidence="8">ACHKN1017</strain>
    </source>
</reference>
<reference evidence="7" key="2">
    <citation type="submission" date="2020-05" db="UniProtKB">
        <authorList>
            <consortium name="EnsemblMetazoa"/>
        </authorList>
    </citation>
    <scope>IDENTIFICATION</scope>
    <source>
        <strain evidence="7">ACHKN1017</strain>
    </source>
</reference>
<keyword evidence="3" id="KW-0964">Secreted</keyword>
<dbReference type="SUPFAM" id="SSF47565">
    <property type="entry name" value="Insect pheromone/odorant-binding proteins"/>
    <property type="match status" value="1"/>
</dbReference>
<keyword evidence="5" id="KW-1015">Disulfide bond</keyword>
<comment type="subcellular location">
    <subcellularLocation>
        <location evidence="1">Secreted</location>
    </subcellularLocation>
</comment>
<evidence type="ECO:0000256" key="3">
    <source>
        <dbReference type="ARBA" id="ARBA00022525"/>
    </source>
</evidence>
<dbReference type="FunFam" id="1.10.238.20:FF:000003">
    <property type="entry name" value="AGAP010409-PA"/>
    <property type="match status" value="1"/>
</dbReference>
<dbReference type="VEuPathDB" id="VectorBase:ACHR009823"/>
<dbReference type="GO" id="GO:0005615">
    <property type="term" value="C:extracellular space"/>
    <property type="evidence" value="ECO:0007669"/>
    <property type="project" value="TreeGrafter"/>
</dbReference>
<comment type="similarity">
    <text evidence="2">Belongs to the PBP/GOBP family.</text>
</comment>
<organism evidence="7 8">
    <name type="scientific">Anopheles christyi</name>
    <dbReference type="NCBI Taxonomy" id="43041"/>
    <lineage>
        <taxon>Eukaryota</taxon>
        <taxon>Metazoa</taxon>
        <taxon>Ecdysozoa</taxon>
        <taxon>Arthropoda</taxon>
        <taxon>Hexapoda</taxon>
        <taxon>Insecta</taxon>
        <taxon>Pterygota</taxon>
        <taxon>Neoptera</taxon>
        <taxon>Endopterygota</taxon>
        <taxon>Diptera</taxon>
        <taxon>Nematocera</taxon>
        <taxon>Culicoidea</taxon>
        <taxon>Culicidae</taxon>
        <taxon>Anophelinae</taxon>
        <taxon>Anopheles</taxon>
    </lineage>
</organism>
<evidence type="ECO:0008006" key="9">
    <source>
        <dbReference type="Google" id="ProtNLM"/>
    </source>
</evidence>
<dbReference type="EnsemblMetazoa" id="ACHR009823-RA">
    <property type="protein sequence ID" value="ACHR009823-PA"/>
    <property type="gene ID" value="ACHR009823"/>
</dbReference>
<evidence type="ECO:0000256" key="1">
    <source>
        <dbReference type="ARBA" id="ARBA00004613"/>
    </source>
</evidence>
<dbReference type="GO" id="GO:0005549">
    <property type="term" value="F:odorant binding"/>
    <property type="evidence" value="ECO:0007669"/>
    <property type="project" value="InterPro"/>
</dbReference>
<dbReference type="STRING" id="43041.A0A182KGD5"/>
<dbReference type="Gene3D" id="1.10.238.20">
    <property type="entry name" value="Pheromone/general odorant binding protein domain"/>
    <property type="match status" value="1"/>
</dbReference>
<name>A0A182KGD5_9DIPT</name>
<accession>A0A182KGD5</accession>
<evidence type="ECO:0000313" key="7">
    <source>
        <dbReference type="EnsemblMetazoa" id="ACHR009823-PA"/>
    </source>
</evidence>
<proteinExistence type="inferred from homology"/>
<protein>
    <recommendedName>
        <fullName evidence="9">Odorant-binding protein 12</fullName>
    </recommendedName>
</protein>
<dbReference type="AlphaFoldDB" id="A0A182KGD5"/>
<feature type="chain" id="PRO_5008125482" description="Odorant-binding protein 12" evidence="6">
    <location>
        <begin position="28"/>
        <end position="162"/>
    </location>
</feature>
<dbReference type="InterPro" id="IPR006170">
    <property type="entry name" value="PBP/GOBP"/>
</dbReference>
<evidence type="ECO:0000256" key="2">
    <source>
        <dbReference type="ARBA" id="ARBA00008098"/>
    </source>
</evidence>
<dbReference type="PANTHER" id="PTHR11857">
    <property type="entry name" value="ODORANT BINDING PROTEIN-RELATED"/>
    <property type="match status" value="1"/>
</dbReference>
<sequence length="162" mass="18494">MVAFKYRFVLLPLVLIGASSLMPYGGCQLVDTSKVTLSGAFYTLFGCARDLEVPNHLIKLYEKLIFPDDQLTCCVFRCFGMRLGIYDDVNGLDVDKQYERVKDRLSIDEETYKRGIRNCIRNVLRGRTLNNCEKAYLILNQCQGDTITNSLNQQLLELSDCD</sequence>
<dbReference type="PANTHER" id="PTHR11857:SF46">
    <property type="entry name" value="GENERAL ODORANT-BINDING PROTEIN 99A-RELATED"/>
    <property type="match status" value="1"/>
</dbReference>
<dbReference type="Proteomes" id="UP000075881">
    <property type="component" value="Unassembled WGS sequence"/>
</dbReference>
<dbReference type="CDD" id="cd23992">
    <property type="entry name" value="PBP_GOBP"/>
    <property type="match status" value="1"/>
</dbReference>
<evidence type="ECO:0000256" key="6">
    <source>
        <dbReference type="SAM" id="SignalP"/>
    </source>
</evidence>
<keyword evidence="4 6" id="KW-0732">Signal</keyword>